<keyword evidence="2" id="KW-1185">Reference proteome</keyword>
<dbReference type="EnsemblPlants" id="AVESA.00010b.r2.5DG1002310.1">
    <property type="protein sequence ID" value="AVESA.00010b.r2.5DG1002310.1.CDS"/>
    <property type="gene ID" value="AVESA.00010b.r2.5DG1002310"/>
</dbReference>
<organism evidence="1 2">
    <name type="scientific">Avena sativa</name>
    <name type="common">Oat</name>
    <dbReference type="NCBI Taxonomy" id="4498"/>
    <lineage>
        <taxon>Eukaryota</taxon>
        <taxon>Viridiplantae</taxon>
        <taxon>Streptophyta</taxon>
        <taxon>Embryophyta</taxon>
        <taxon>Tracheophyta</taxon>
        <taxon>Spermatophyta</taxon>
        <taxon>Magnoliopsida</taxon>
        <taxon>Liliopsida</taxon>
        <taxon>Poales</taxon>
        <taxon>Poaceae</taxon>
        <taxon>BOP clade</taxon>
        <taxon>Pooideae</taxon>
        <taxon>Poodae</taxon>
        <taxon>Poeae</taxon>
        <taxon>Poeae Chloroplast Group 1 (Aveneae type)</taxon>
        <taxon>Aveninae</taxon>
        <taxon>Avena</taxon>
    </lineage>
</organism>
<name>A0ACD5YLM6_AVESA</name>
<reference evidence="1" key="2">
    <citation type="submission" date="2025-09" db="UniProtKB">
        <authorList>
            <consortium name="EnsemblPlants"/>
        </authorList>
    </citation>
    <scope>IDENTIFICATION</scope>
</reference>
<accession>A0ACD5YLM6</accession>
<evidence type="ECO:0000313" key="1">
    <source>
        <dbReference type="EnsemblPlants" id="AVESA.00010b.r2.5DG1002310.1.CDS"/>
    </source>
</evidence>
<reference evidence="1" key="1">
    <citation type="submission" date="2021-05" db="EMBL/GenBank/DDBJ databases">
        <authorList>
            <person name="Scholz U."/>
            <person name="Mascher M."/>
            <person name="Fiebig A."/>
        </authorList>
    </citation>
    <scope>NUCLEOTIDE SEQUENCE [LARGE SCALE GENOMIC DNA]</scope>
</reference>
<dbReference type="Proteomes" id="UP001732700">
    <property type="component" value="Chromosome 5D"/>
</dbReference>
<proteinExistence type="predicted"/>
<protein>
    <submittedName>
        <fullName evidence="1">Uncharacterized protein</fullName>
    </submittedName>
</protein>
<evidence type="ECO:0000313" key="2">
    <source>
        <dbReference type="Proteomes" id="UP001732700"/>
    </source>
</evidence>
<sequence>MVLDRAVGSSAPRRAEPRTLVPVRPRGPPPPPPIPPSPRMYLPGPPPLPPPGTIPPRPIIIRLDPATVQHMDVSRSVSLIKFLRDAGVVPSEEEEQRRERVVSELEKIVMDWAKRVAFEQMEQHWITTGTVLTFGSYALGVYGPESDIDAVCVGPCIASLQHHFFVFLRQMLEERPEVSDLHSIESARVPLMRFKFNGVSVDFPYVQLPVINAAEAIRAFDPRFLEKVDGASWRCLSGVRVNREIMQLVPNMKSNVVCRCLLSSFYTFSSVYGFSPCPCDNNGLCCLCGICILICLSGIVTKSTFNKIEDELRRGFALTKDIRNIDIDWTWIFEPFPYAARYEHFLRIVLSAPTTEELRDWVGWVKSRFRNLILKLESLNVGCDPDPSEQVDHTITEPNVVFLWGLMCRNTQICTSSLKEDFMRSVINNIYGKEKCVHSDITMSIVSTPQPPKSLPDHLGYSQRLQNLPSLMLGFRSMKLGYQPMKQDCNAVG</sequence>